<dbReference type="InterPro" id="IPR013083">
    <property type="entry name" value="Znf_RING/FYVE/PHD"/>
</dbReference>
<organism evidence="3 4">
    <name type="scientific">Cladophialophora carrionii</name>
    <dbReference type="NCBI Taxonomy" id="86049"/>
    <lineage>
        <taxon>Eukaryota</taxon>
        <taxon>Fungi</taxon>
        <taxon>Dikarya</taxon>
        <taxon>Ascomycota</taxon>
        <taxon>Pezizomycotina</taxon>
        <taxon>Eurotiomycetes</taxon>
        <taxon>Chaetothyriomycetidae</taxon>
        <taxon>Chaetothyriales</taxon>
        <taxon>Herpotrichiellaceae</taxon>
        <taxon>Cladophialophora</taxon>
    </lineage>
</organism>
<dbReference type="InterPro" id="IPR001841">
    <property type="entry name" value="Znf_RING"/>
</dbReference>
<dbReference type="STRING" id="86049.A0A1C1C729"/>
<proteinExistence type="predicted"/>
<gene>
    <name evidence="3" type="ORF">CLCR_05889</name>
</gene>
<dbReference type="PROSITE" id="PS50089">
    <property type="entry name" value="ZF_RING_2"/>
    <property type="match status" value="1"/>
</dbReference>
<dbReference type="CDD" id="cd16448">
    <property type="entry name" value="RING-H2"/>
    <property type="match status" value="1"/>
</dbReference>
<dbReference type="AlphaFoldDB" id="A0A1C1C729"/>
<dbReference type="EMBL" id="LGRB01000020">
    <property type="protein sequence ID" value="OCT44262.1"/>
    <property type="molecule type" value="Genomic_DNA"/>
</dbReference>
<comment type="caution">
    <text evidence="3">The sequence shown here is derived from an EMBL/GenBank/DDBJ whole genome shotgun (WGS) entry which is preliminary data.</text>
</comment>
<dbReference type="VEuPathDB" id="FungiDB:CLCR_05889"/>
<dbReference type="Proteomes" id="UP000094526">
    <property type="component" value="Unassembled WGS sequence"/>
</dbReference>
<dbReference type="Pfam" id="PF13639">
    <property type="entry name" value="zf-RING_2"/>
    <property type="match status" value="1"/>
</dbReference>
<sequence length="447" mass="51443">MSQNSTLSYAAQERQRLHEARLALVRDFARTIRPSRKDLTRVAEFARSIEGPIASKDLASLSRALSQFAEAKDDIEVTEAFIMNLPEPDDHVPVLNVITRLMDRDEQVHDAVPDFTLRSWAEIPQKRRAIAAEVSKRGLEALDRLPEAIRFEVKRNFSPAIPRWYQYHLIEDIPIQQSNSTHQEPASVTEAARIYWEDCVALRNHFDRIVDCYGEMVDQYPDVVECDAAGRFRDLERMKPAALGDLSRARGVVAGLLLNFDIIGAISEDDVPGIRRRLQQEETHFVLVRQSIHAAEAYLVARESRTLESGDFTFPAYASRWERARIRHTFKQFLQDRIRTLHLKDANYEEDLLKSMETEELPALEIQQGTVDDACCICHDEVDEGDHSLVTSYTCCKQPFHSECLLGWLLEGFNPNTTRECPFCRRYVHPEFVGQVMEVRMRELKVL</sequence>
<evidence type="ECO:0000259" key="2">
    <source>
        <dbReference type="PROSITE" id="PS50089"/>
    </source>
</evidence>
<reference evidence="4" key="1">
    <citation type="submission" date="2015-07" db="EMBL/GenBank/DDBJ databases">
        <authorList>
            <person name="Teixeira M.M."/>
            <person name="Souza R.C."/>
            <person name="Almeida L.G."/>
            <person name="Vicente V.A."/>
            <person name="de Hoog S."/>
            <person name="Bocca A.L."/>
            <person name="de Almeida S.R."/>
            <person name="Vasconcelos A.T."/>
            <person name="Felipe M.S."/>
        </authorList>
    </citation>
    <scope>NUCLEOTIDE SEQUENCE [LARGE SCALE GENOMIC DNA]</scope>
    <source>
        <strain evidence="4">KSF</strain>
    </source>
</reference>
<dbReference type="GO" id="GO:0008270">
    <property type="term" value="F:zinc ion binding"/>
    <property type="evidence" value="ECO:0007669"/>
    <property type="project" value="UniProtKB-KW"/>
</dbReference>
<dbReference type="OrthoDB" id="4142959at2759"/>
<dbReference type="VEuPathDB" id="FungiDB:G647_06958"/>
<keyword evidence="1" id="KW-0479">Metal-binding</keyword>
<keyword evidence="1" id="KW-0862">Zinc</keyword>
<evidence type="ECO:0000256" key="1">
    <source>
        <dbReference type="PROSITE-ProRule" id="PRU00175"/>
    </source>
</evidence>
<dbReference type="SMART" id="SM01197">
    <property type="entry name" value="FANCL_C"/>
    <property type="match status" value="1"/>
</dbReference>
<dbReference type="Gene3D" id="3.30.40.10">
    <property type="entry name" value="Zinc/RING finger domain, C3HC4 (zinc finger)"/>
    <property type="match status" value="1"/>
</dbReference>
<protein>
    <recommendedName>
        <fullName evidence="2">RING-type domain-containing protein</fullName>
    </recommendedName>
</protein>
<evidence type="ECO:0000313" key="4">
    <source>
        <dbReference type="Proteomes" id="UP000094526"/>
    </source>
</evidence>
<evidence type="ECO:0000313" key="3">
    <source>
        <dbReference type="EMBL" id="OCT44262.1"/>
    </source>
</evidence>
<keyword evidence="4" id="KW-1185">Reference proteome</keyword>
<accession>A0A1C1C729</accession>
<keyword evidence="1" id="KW-0863">Zinc-finger</keyword>
<name>A0A1C1C729_9EURO</name>
<dbReference type="SUPFAM" id="SSF57850">
    <property type="entry name" value="RING/U-box"/>
    <property type="match status" value="1"/>
</dbReference>
<feature type="domain" description="RING-type" evidence="2">
    <location>
        <begin position="375"/>
        <end position="425"/>
    </location>
</feature>